<gene>
    <name evidence="1" type="ORF">AN619_15810</name>
</gene>
<organism evidence="1 2">
    <name type="scientific">Thermotalea metallivorans</name>
    <dbReference type="NCBI Taxonomy" id="520762"/>
    <lineage>
        <taxon>Bacteria</taxon>
        <taxon>Bacillati</taxon>
        <taxon>Bacillota</taxon>
        <taxon>Clostridia</taxon>
        <taxon>Peptostreptococcales</taxon>
        <taxon>Thermotaleaceae</taxon>
        <taxon>Thermotalea</taxon>
    </lineage>
</organism>
<dbReference type="Proteomes" id="UP000070456">
    <property type="component" value="Unassembled WGS sequence"/>
</dbReference>
<dbReference type="RefSeq" id="WP_068556179.1">
    <property type="nucleotide sequence ID" value="NZ_LOEE01000032.1"/>
</dbReference>
<sequence>MFIIFNHEKLEQRINVMYGSKEAFGKLMGMTKQRINSRLKSATDFTQSEIEKAAELLNIQPEEIPIYFFDVEYEGGCEA</sequence>
<keyword evidence="2" id="KW-1185">Reference proteome</keyword>
<protein>
    <recommendedName>
        <fullName evidence="3">HTH cro/C1-type domain-containing protein</fullName>
    </recommendedName>
</protein>
<evidence type="ECO:0008006" key="3">
    <source>
        <dbReference type="Google" id="ProtNLM"/>
    </source>
</evidence>
<dbReference type="STRING" id="520762.AN619_15810"/>
<name>A0A140L4W0_9FIRM</name>
<comment type="caution">
    <text evidence="1">The sequence shown here is derived from an EMBL/GenBank/DDBJ whole genome shotgun (WGS) entry which is preliminary data.</text>
</comment>
<dbReference type="Pfam" id="PF05339">
    <property type="entry name" value="DUF739"/>
    <property type="match status" value="1"/>
</dbReference>
<proteinExistence type="predicted"/>
<dbReference type="InterPro" id="IPR008003">
    <property type="entry name" value="DUF739"/>
</dbReference>
<reference evidence="1 2" key="1">
    <citation type="submission" date="2015-12" db="EMBL/GenBank/DDBJ databases">
        <title>Draft genome sequence of the thermoanaerobe Thermotalea metallivorans, an isolate from the runoff channel of the Great Artesian Basin, Australia.</title>
        <authorList>
            <person name="Patel B.K."/>
        </authorList>
    </citation>
    <scope>NUCLEOTIDE SEQUENCE [LARGE SCALE GENOMIC DNA]</scope>
    <source>
        <strain evidence="1 2">B2-1</strain>
    </source>
</reference>
<accession>A0A140L4W0</accession>
<evidence type="ECO:0000313" key="1">
    <source>
        <dbReference type="EMBL" id="KXG75585.1"/>
    </source>
</evidence>
<dbReference type="EMBL" id="LOEE01000032">
    <property type="protein sequence ID" value="KXG75585.1"/>
    <property type="molecule type" value="Genomic_DNA"/>
</dbReference>
<dbReference type="AlphaFoldDB" id="A0A140L4W0"/>
<evidence type="ECO:0000313" key="2">
    <source>
        <dbReference type="Proteomes" id="UP000070456"/>
    </source>
</evidence>